<proteinExistence type="predicted"/>
<name>A0ACC2I187_9PLEO</name>
<keyword evidence="2" id="KW-1185">Reference proteome</keyword>
<reference evidence="1" key="1">
    <citation type="submission" date="2022-11" db="EMBL/GenBank/DDBJ databases">
        <title>Genome Sequence of Boeremia exigua.</title>
        <authorList>
            <person name="Buettner E."/>
        </authorList>
    </citation>
    <scope>NUCLEOTIDE SEQUENCE</scope>
    <source>
        <strain evidence="1">CU02</strain>
    </source>
</reference>
<dbReference type="EMBL" id="JAPHNI010000667">
    <property type="protein sequence ID" value="KAJ8109015.1"/>
    <property type="molecule type" value="Genomic_DNA"/>
</dbReference>
<organism evidence="1 2">
    <name type="scientific">Boeremia exigua</name>
    <dbReference type="NCBI Taxonomy" id="749465"/>
    <lineage>
        <taxon>Eukaryota</taxon>
        <taxon>Fungi</taxon>
        <taxon>Dikarya</taxon>
        <taxon>Ascomycota</taxon>
        <taxon>Pezizomycotina</taxon>
        <taxon>Dothideomycetes</taxon>
        <taxon>Pleosporomycetidae</taxon>
        <taxon>Pleosporales</taxon>
        <taxon>Pleosporineae</taxon>
        <taxon>Didymellaceae</taxon>
        <taxon>Boeremia</taxon>
    </lineage>
</organism>
<protein>
    <submittedName>
        <fullName evidence="1">Uncharacterized protein</fullName>
    </submittedName>
</protein>
<sequence length="146" mass="16137">MLDPGTRKFRTARQRVARDTQQQWRDSGTPHVRSHDGSPGGFSPVPEQIAPGALASIARVAIRMRRGRCPKRVPSVPGVVQEDLWTEQRCQLDFAALKKWCYRVLDTAPPGVPSKRVPKAVHSVKSLASSRNPDSILLHLCILAAL</sequence>
<dbReference type="Proteomes" id="UP001153331">
    <property type="component" value="Unassembled WGS sequence"/>
</dbReference>
<accession>A0ACC2I187</accession>
<evidence type="ECO:0000313" key="1">
    <source>
        <dbReference type="EMBL" id="KAJ8109015.1"/>
    </source>
</evidence>
<comment type="caution">
    <text evidence="1">The sequence shown here is derived from an EMBL/GenBank/DDBJ whole genome shotgun (WGS) entry which is preliminary data.</text>
</comment>
<evidence type="ECO:0000313" key="2">
    <source>
        <dbReference type="Proteomes" id="UP001153331"/>
    </source>
</evidence>
<gene>
    <name evidence="1" type="ORF">OPT61_g7763</name>
</gene>